<comment type="caution">
    <text evidence="1">The sequence shown here is derived from an EMBL/GenBank/DDBJ whole genome shotgun (WGS) entry which is preliminary data.</text>
</comment>
<feature type="non-terminal residue" evidence="1">
    <location>
        <position position="1"/>
    </location>
</feature>
<dbReference type="EMBL" id="CAJNDS010000173">
    <property type="protein sequence ID" value="CAE7021896.1"/>
    <property type="molecule type" value="Genomic_DNA"/>
</dbReference>
<evidence type="ECO:0000313" key="2">
    <source>
        <dbReference type="Proteomes" id="UP000604046"/>
    </source>
</evidence>
<protein>
    <submittedName>
        <fullName evidence="1">GA2OX2 protein</fullName>
    </submittedName>
</protein>
<gene>
    <name evidence="1" type="primary">GA2OX2</name>
    <name evidence="1" type="ORF">SNAT2548_LOCUS2897</name>
</gene>
<reference evidence="1" key="1">
    <citation type="submission" date="2021-02" db="EMBL/GenBank/DDBJ databases">
        <authorList>
            <person name="Dougan E. K."/>
            <person name="Rhodes N."/>
            <person name="Thang M."/>
            <person name="Chan C."/>
        </authorList>
    </citation>
    <scope>NUCLEOTIDE SEQUENCE</scope>
</reference>
<keyword evidence="2" id="KW-1185">Reference proteome</keyword>
<organism evidence="1 2">
    <name type="scientific">Symbiodinium natans</name>
    <dbReference type="NCBI Taxonomy" id="878477"/>
    <lineage>
        <taxon>Eukaryota</taxon>
        <taxon>Sar</taxon>
        <taxon>Alveolata</taxon>
        <taxon>Dinophyceae</taxon>
        <taxon>Suessiales</taxon>
        <taxon>Symbiodiniaceae</taxon>
        <taxon>Symbiodinium</taxon>
    </lineage>
</organism>
<name>A0A812I558_9DINO</name>
<dbReference type="AlphaFoldDB" id="A0A812I558"/>
<accession>A0A812I558</accession>
<evidence type="ECO:0000313" key="1">
    <source>
        <dbReference type="EMBL" id="CAE7021896.1"/>
    </source>
</evidence>
<dbReference type="Proteomes" id="UP000604046">
    <property type="component" value="Unassembled WGS sequence"/>
</dbReference>
<sequence length="141" mass="16111">GLQFCAMAVLFYRKHEALLRFRSVYYLMLFRPLVLATIQLNLLTEIDTQWVVYCLKEASLWYIYWQLLLAVQPFYRADLFMDFASGTLHGNVESRESGSPAPVRQGGEGQWEEFARAHANRVAVNMDGPAQLPVVPMPGEP</sequence>
<feature type="non-terminal residue" evidence="1">
    <location>
        <position position="141"/>
    </location>
</feature>
<proteinExistence type="predicted"/>
<dbReference type="OrthoDB" id="445418at2759"/>